<gene>
    <name evidence="2" type="ORF">ALC57_09306</name>
</gene>
<reference evidence="2 3" key="1">
    <citation type="submission" date="2015-09" db="EMBL/GenBank/DDBJ databases">
        <title>Trachymyrmex cornetzi WGS genome.</title>
        <authorList>
            <person name="Nygaard S."/>
            <person name="Hu H."/>
            <person name="Boomsma J."/>
            <person name="Zhang G."/>
        </authorList>
    </citation>
    <scope>NUCLEOTIDE SEQUENCE [LARGE SCALE GENOMIC DNA]</scope>
    <source>
        <strain evidence="2">Tcor2-1</strain>
        <tissue evidence="2">Whole body</tissue>
    </source>
</reference>
<feature type="compositionally biased region" description="Basic residues" evidence="1">
    <location>
        <begin position="1"/>
        <end position="16"/>
    </location>
</feature>
<dbReference type="EMBL" id="KQ979973">
    <property type="protein sequence ID" value="KYN18365.1"/>
    <property type="molecule type" value="Genomic_DNA"/>
</dbReference>
<dbReference type="STRING" id="471704.A0A151J5K0"/>
<dbReference type="AlphaFoldDB" id="A0A151J5K0"/>
<organism evidence="2 3">
    <name type="scientific">Trachymyrmex cornetzi</name>
    <dbReference type="NCBI Taxonomy" id="471704"/>
    <lineage>
        <taxon>Eukaryota</taxon>
        <taxon>Metazoa</taxon>
        <taxon>Ecdysozoa</taxon>
        <taxon>Arthropoda</taxon>
        <taxon>Hexapoda</taxon>
        <taxon>Insecta</taxon>
        <taxon>Pterygota</taxon>
        <taxon>Neoptera</taxon>
        <taxon>Endopterygota</taxon>
        <taxon>Hymenoptera</taxon>
        <taxon>Apocrita</taxon>
        <taxon>Aculeata</taxon>
        <taxon>Formicoidea</taxon>
        <taxon>Formicidae</taxon>
        <taxon>Myrmicinae</taxon>
        <taxon>Trachymyrmex</taxon>
    </lineage>
</organism>
<evidence type="ECO:0000313" key="3">
    <source>
        <dbReference type="Proteomes" id="UP000078492"/>
    </source>
</evidence>
<evidence type="ECO:0000313" key="2">
    <source>
        <dbReference type="EMBL" id="KYN18365.1"/>
    </source>
</evidence>
<evidence type="ECO:0000256" key="1">
    <source>
        <dbReference type="SAM" id="MobiDB-lite"/>
    </source>
</evidence>
<protein>
    <submittedName>
        <fullName evidence="2">Uncharacterized protein</fullName>
    </submittedName>
</protein>
<accession>A0A151J5K0</accession>
<dbReference type="Proteomes" id="UP000078492">
    <property type="component" value="Unassembled WGS sequence"/>
</dbReference>
<proteinExistence type="predicted"/>
<sequence length="110" mass="12607">MAKRKSLNRVSRYSKRRSVDSIGSGHLDPDTSIVDEEQTLWWNNLEKNTFRPHSMIPSENETPRMLRSNSRIDISQSSDSTAWWKNLNSDSESIASKSSRRGAGINRQNI</sequence>
<keyword evidence="3" id="KW-1185">Reference proteome</keyword>
<feature type="region of interest" description="Disordered" evidence="1">
    <location>
        <begin position="1"/>
        <end position="31"/>
    </location>
</feature>
<feature type="region of interest" description="Disordered" evidence="1">
    <location>
        <begin position="51"/>
        <end position="110"/>
    </location>
</feature>
<name>A0A151J5K0_9HYME</name>
<feature type="compositionally biased region" description="Polar residues" evidence="1">
    <location>
        <begin position="67"/>
        <end position="97"/>
    </location>
</feature>